<feature type="transmembrane region" description="Helical" evidence="1">
    <location>
        <begin position="45"/>
        <end position="64"/>
    </location>
</feature>
<accession>A0A7D5M376</accession>
<dbReference type="KEGG" id="nox:C5F49_06565"/>
<organism evidence="2 3">
    <name type="scientific">Nitrosopumilus oxyclinae</name>
    <dbReference type="NCBI Taxonomy" id="1959104"/>
    <lineage>
        <taxon>Archaea</taxon>
        <taxon>Nitrososphaerota</taxon>
        <taxon>Nitrososphaeria</taxon>
        <taxon>Nitrosopumilales</taxon>
        <taxon>Nitrosopumilaceae</taxon>
        <taxon>Nitrosopumilus</taxon>
    </lineage>
</organism>
<sequence>MKGGKTLIIIGIIIGIFGLIFHLQGQSIVGPETSFMYANPEWTSYGLQIIIVGILISGIGFTILKKN</sequence>
<evidence type="ECO:0000313" key="2">
    <source>
        <dbReference type="EMBL" id="QLH05015.1"/>
    </source>
</evidence>
<gene>
    <name evidence="2" type="ORF">C5F49_06565</name>
</gene>
<keyword evidence="1" id="KW-0812">Transmembrane</keyword>
<feature type="transmembrane region" description="Helical" evidence="1">
    <location>
        <begin position="7"/>
        <end position="25"/>
    </location>
</feature>
<dbReference type="EMBL" id="CP026994">
    <property type="protein sequence ID" value="QLH05015.1"/>
    <property type="molecule type" value="Genomic_DNA"/>
</dbReference>
<dbReference type="RefSeq" id="WP_179362250.1">
    <property type="nucleotide sequence ID" value="NZ_CP026994.1"/>
</dbReference>
<keyword evidence="1" id="KW-0472">Membrane</keyword>
<dbReference type="GeneID" id="56061629"/>
<proteinExistence type="predicted"/>
<keyword evidence="1" id="KW-1133">Transmembrane helix</keyword>
<protein>
    <submittedName>
        <fullName evidence="2">Uncharacterized protein</fullName>
    </submittedName>
</protein>
<dbReference type="AlphaFoldDB" id="A0A7D5M376"/>
<dbReference type="Proteomes" id="UP000509441">
    <property type="component" value="Chromosome"/>
</dbReference>
<evidence type="ECO:0000313" key="3">
    <source>
        <dbReference type="Proteomes" id="UP000509441"/>
    </source>
</evidence>
<keyword evidence="3" id="KW-1185">Reference proteome</keyword>
<name>A0A7D5M376_9ARCH</name>
<reference evidence="2 3" key="1">
    <citation type="submission" date="2018-02" db="EMBL/GenBank/DDBJ databases">
        <title>Complete genome of Nitrosopumilus oxyclinae HCE1.</title>
        <authorList>
            <person name="Qin W."/>
            <person name="Zheng Y."/>
            <person name="Stahl D.A."/>
        </authorList>
    </citation>
    <scope>NUCLEOTIDE SEQUENCE [LARGE SCALE GENOMIC DNA]</scope>
    <source>
        <strain evidence="2 3">HCE1</strain>
    </source>
</reference>
<evidence type="ECO:0000256" key="1">
    <source>
        <dbReference type="SAM" id="Phobius"/>
    </source>
</evidence>